<dbReference type="InterPro" id="IPR036390">
    <property type="entry name" value="WH_DNA-bd_sf"/>
</dbReference>
<dbReference type="AlphaFoldDB" id="A0A8J6B5V1"/>
<dbReference type="OrthoDB" id="27073at2759"/>
<dbReference type="SUPFAM" id="SSF75632">
    <property type="entry name" value="Cullin homology domain"/>
    <property type="match status" value="1"/>
</dbReference>
<reference evidence="6" key="1">
    <citation type="submission" date="2021-05" db="EMBL/GenBank/DDBJ databases">
        <title>A free-living protist that lacks canonical eukaryotic 1 DNA replication and segregation systems.</title>
        <authorList>
            <person name="Salas-Leiva D.E."/>
            <person name="Tromer E.C."/>
            <person name="Curtis B.A."/>
            <person name="Jerlstrom-Hultqvist J."/>
            <person name="Kolisko M."/>
            <person name="Yi Z."/>
            <person name="Salas-Leiva J.S."/>
            <person name="Gallot-Lavallee L."/>
            <person name="Kops G.J.P.L."/>
            <person name="Archibald J.M."/>
            <person name="Simpson A.G.B."/>
            <person name="Roger A.J."/>
        </authorList>
    </citation>
    <scope>NUCLEOTIDE SEQUENCE</scope>
    <source>
        <strain evidence="6">BICM</strain>
    </source>
</reference>
<dbReference type="SMART" id="SM00884">
    <property type="entry name" value="Cullin_Nedd8"/>
    <property type="match status" value="1"/>
</dbReference>
<proteinExistence type="inferred from homology"/>
<dbReference type="InterPro" id="IPR036388">
    <property type="entry name" value="WH-like_DNA-bd_sf"/>
</dbReference>
<organism evidence="6 7">
    <name type="scientific">Carpediemonas membranifera</name>
    <dbReference type="NCBI Taxonomy" id="201153"/>
    <lineage>
        <taxon>Eukaryota</taxon>
        <taxon>Metamonada</taxon>
        <taxon>Carpediemonas-like organisms</taxon>
        <taxon>Carpediemonas</taxon>
    </lineage>
</organism>
<dbReference type="InterPro" id="IPR019559">
    <property type="entry name" value="Cullin_neddylation_domain"/>
</dbReference>
<dbReference type="Pfam" id="PF10557">
    <property type="entry name" value="Cullin_Nedd8"/>
    <property type="match status" value="1"/>
</dbReference>
<evidence type="ECO:0000256" key="1">
    <source>
        <dbReference type="ARBA" id="ARBA00006019"/>
    </source>
</evidence>
<dbReference type="InterPro" id="IPR001373">
    <property type="entry name" value="Cullin_N"/>
</dbReference>
<dbReference type="Pfam" id="PF26557">
    <property type="entry name" value="Cullin_AB"/>
    <property type="match status" value="1"/>
</dbReference>
<evidence type="ECO:0000313" key="7">
    <source>
        <dbReference type="Proteomes" id="UP000717585"/>
    </source>
</evidence>
<evidence type="ECO:0000256" key="4">
    <source>
        <dbReference type="SAM" id="MobiDB-lite"/>
    </source>
</evidence>
<dbReference type="SUPFAM" id="SSF74788">
    <property type="entry name" value="Cullin repeat-like"/>
    <property type="match status" value="1"/>
</dbReference>
<dbReference type="Gene3D" id="1.10.10.10">
    <property type="entry name" value="Winged helix-like DNA-binding domain superfamily/Winged helix DNA-binding domain"/>
    <property type="match status" value="1"/>
</dbReference>
<dbReference type="Pfam" id="PF00888">
    <property type="entry name" value="Cullin"/>
    <property type="match status" value="1"/>
</dbReference>
<dbReference type="InterPro" id="IPR016159">
    <property type="entry name" value="Cullin_repeat-like_dom_sf"/>
</dbReference>
<dbReference type="SUPFAM" id="SSF46785">
    <property type="entry name" value="Winged helix' DNA-binding domain"/>
    <property type="match status" value="1"/>
</dbReference>
<dbReference type="SMART" id="SM00182">
    <property type="entry name" value="CULLIN"/>
    <property type="match status" value="1"/>
</dbReference>
<evidence type="ECO:0000256" key="3">
    <source>
        <dbReference type="RuleBase" id="RU003829"/>
    </source>
</evidence>
<dbReference type="PANTHER" id="PTHR11932">
    <property type="entry name" value="CULLIN"/>
    <property type="match status" value="1"/>
</dbReference>
<evidence type="ECO:0000313" key="6">
    <source>
        <dbReference type="EMBL" id="KAG9396303.1"/>
    </source>
</evidence>
<sequence>MTNPEDEPMRTSAGKAGARRLKAPNAGKTPQELWSRVETALRSVLRLAHSDLKFEENYSLIYQLTQLKQYEIMCNGFDTVVGEHISSVFLPRIKEALNDESDDDILTVVADCWSTHEQSMAVAQNLFFFADRQLAQTRKSTTMTRGMSLFASTVLDEPTTQALNELFKANLDAMRQGSAVSSAAMRTITHMYAVLAEKARPQLAKDVHQLIIANVSAAHAALAADQYGLNTPIEKILSLTNDSVVAESALLAGLAVNQETITQAAQAVKGAWLFSHRETLLGDDGCVRLVESSDVSALCKFAELTATDAETTAAFEQLISARIVSTGMGVLHSERRLDPIWVVTELVELLKKYETLCAAISEGVVATRLRARMYRSFQTVVDATPSVKINFNEYLALFLDSVVKLKEDCTDRVNAALDLLRFPTDKAAFLKLHAQLLARRLLGGRYTNTDAEKLAVSRLRKECGLAAVESYYTMARDISASQAIASKWRETSAVQDALQFDTRVLTKAAWPKTVVSTETALGCLPDDVAAMMGGFKIWFEKTHEHRTVDFSLVAGTAAVEVQFKPGESVQLVLSTGMYLVVDLFNSRDSIEFSDICDSLHPFPEFEVRTALLSLTNPDIGGVLIQSPAGDITKHTKFTLNTEFTSKSKRVRIPVVSPEGVAKSSSVEHQALIKQDNLIDSVIVRVMKKYRTQSYHDLVETVQAELGERCDPTVTAIKARVEGLIEFEYIRREGDDLVYVP</sequence>
<dbReference type="Gene3D" id="3.30.230.130">
    <property type="entry name" value="Cullin, Chain C, Domain 2"/>
    <property type="match status" value="1"/>
</dbReference>
<dbReference type="Gene3D" id="1.20.1310.10">
    <property type="entry name" value="Cullin Repeats"/>
    <property type="match status" value="2"/>
</dbReference>
<evidence type="ECO:0000259" key="5">
    <source>
        <dbReference type="PROSITE" id="PS50069"/>
    </source>
</evidence>
<dbReference type="InterPro" id="IPR045093">
    <property type="entry name" value="Cullin"/>
</dbReference>
<evidence type="ECO:0000256" key="2">
    <source>
        <dbReference type="PROSITE-ProRule" id="PRU00330"/>
    </source>
</evidence>
<name>A0A8J6B5V1_9EUKA</name>
<feature type="domain" description="Cullin family profile" evidence="5">
    <location>
        <begin position="390"/>
        <end position="595"/>
    </location>
</feature>
<dbReference type="InterPro" id="IPR036317">
    <property type="entry name" value="Cullin_homology_sf"/>
</dbReference>
<dbReference type="EMBL" id="JAHDYR010000006">
    <property type="protein sequence ID" value="KAG9396303.1"/>
    <property type="molecule type" value="Genomic_DNA"/>
</dbReference>
<gene>
    <name evidence="6" type="ORF">J8273_2034</name>
</gene>
<dbReference type="InterPro" id="IPR016158">
    <property type="entry name" value="Cullin_homology"/>
</dbReference>
<dbReference type="InterPro" id="IPR059120">
    <property type="entry name" value="Cullin-like_AB"/>
</dbReference>
<feature type="region of interest" description="Disordered" evidence="4">
    <location>
        <begin position="1"/>
        <end position="30"/>
    </location>
</feature>
<dbReference type="GO" id="GO:0006511">
    <property type="term" value="P:ubiquitin-dependent protein catabolic process"/>
    <property type="evidence" value="ECO:0007669"/>
    <property type="project" value="InterPro"/>
</dbReference>
<dbReference type="PROSITE" id="PS50069">
    <property type="entry name" value="CULLIN_2"/>
    <property type="match status" value="1"/>
</dbReference>
<comment type="caution">
    <text evidence="6">The sequence shown here is derived from an EMBL/GenBank/DDBJ whole genome shotgun (WGS) entry which is preliminary data.</text>
</comment>
<dbReference type="GO" id="GO:0031625">
    <property type="term" value="F:ubiquitin protein ligase binding"/>
    <property type="evidence" value="ECO:0007669"/>
    <property type="project" value="InterPro"/>
</dbReference>
<dbReference type="Proteomes" id="UP000717585">
    <property type="component" value="Unassembled WGS sequence"/>
</dbReference>
<keyword evidence="7" id="KW-1185">Reference proteome</keyword>
<protein>
    <submittedName>
        <fullName evidence="6">Cullin family</fullName>
    </submittedName>
</protein>
<accession>A0A8J6B5V1</accession>
<comment type="similarity">
    <text evidence="1 2 3">Belongs to the cullin family.</text>
</comment>